<comment type="caution">
    <text evidence="1">The sequence shown here is derived from an EMBL/GenBank/DDBJ whole genome shotgun (WGS) entry which is preliminary data.</text>
</comment>
<protein>
    <submittedName>
        <fullName evidence="1">Uncharacterized protein</fullName>
    </submittedName>
</protein>
<dbReference type="EMBL" id="LJAM02000282">
    <property type="protein sequence ID" value="RAP70691.1"/>
    <property type="molecule type" value="Genomic_DNA"/>
</dbReference>
<evidence type="ECO:0000313" key="2">
    <source>
        <dbReference type="Proteomes" id="UP000244334"/>
    </source>
</evidence>
<reference evidence="1" key="1">
    <citation type="submission" date="2018-04" db="EMBL/GenBank/DDBJ databases">
        <title>Genomes of the Obligate Erwinia dacicola and Facultative Enterobacter sp. OLF Endosymbionts of the Olive Fruit fly, Bactrocera oleae.</title>
        <authorList>
            <person name="Estes A.M."/>
            <person name="Hearn D.J."/>
            <person name="Agarwal S."/>
            <person name="Pierson E.A."/>
            <person name="Dunning-Hotopp J.C."/>
        </authorList>
    </citation>
    <scope>NUCLEOTIDE SEQUENCE [LARGE SCALE GENOMIC DNA]</scope>
    <source>
        <strain evidence="1">Oroville</strain>
    </source>
</reference>
<dbReference type="AlphaFoldDB" id="A0A328TNR1"/>
<feature type="non-terminal residue" evidence="1">
    <location>
        <position position="38"/>
    </location>
</feature>
<dbReference type="Proteomes" id="UP000244334">
    <property type="component" value="Unassembled WGS sequence"/>
</dbReference>
<proteinExistence type="predicted"/>
<accession>A0A328TNR1</accession>
<sequence length="38" mass="4563">MEREKQIVLRARRLMQVRSCQVVTLNVLRKNLARQVLL</sequence>
<keyword evidence="2" id="KW-1185">Reference proteome</keyword>
<gene>
    <name evidence="1" type="ORF">ACZ87_02505</name>
</gene>
<organism evidence="1 2">
    <name type="scientific">Candidatus Erwinia dacicola</name>
    <dbReference type="NCBI Taxonomy" id="252393"/>
    <lineage>
        <taxon>Bacteria</taxon>
        <taxon>Pseudomonadati</taxon>
        <taxon>Pseudomonadota</taxon>
        <taxon>Gammaproteobacteria</taxon>
        <taxon>Enterobacterales</taxon>
        <taxon>Erwiniaceae</taxon>
        <taxon>Erwinia</taxon>
    </lineage>
</organism>
<evidence type="ECO:0000313" key="1">
    <source>
        <dbReference type="EMBL" id="RAP70691.1"/>
    </source>
</evidence>
<name>A0A328TNR1_9GAMM</name>